<keyword evidence="6" id="KW-0325">Glycoprotein</keyword>
<dbReference type="GO" id="GO:0048046">
    <property type="term" value="C:apoplast"/>
    <property type="evidence" value="ECO:0007669"/>
    <property type="project" value="UniProtKB-SubCell"/>
</dbReference>
<dbReference type="PROSITE" id="PS51277">
    <property type="entry name" value="BURP"/>
    <property type="match status" value="1"/>
</dbReference>
<protein>
    <recommendedName>
        <fullName evidence="7">BURP domain-containing protein</fullName>
    </recommendedName>
</protein>
<keyword evidence="4" id="KW-0052">Apoplast</keyword>
<dbReference type="PANTHER" id="PTHR31458:SF2">
    <property type="entry name" value="POLYGALACTURONASE 1 BETA-LIKE PROTEIN 2"/>
    <property type="match status" value="1"/>
</dbReference>
<keyword evidence="5" id="KW-0732">Signal</keyword>
<keyword evidence="3" id="KW-0964">Secreted</keyword>
<proteinExistence type="predicted"/>
<dbReference type="PANTHER" id="PTHR31458">
    <property type="entry name" value="POLYGALACTURONASE 1 BETA-LIKE PROTEIN 2"/>
    <property type="match status" value="1"/>
</dbReference>
<evidence type="ECO:0000256" key="3">
    <source>
        <dbReference type="ARBA" id="ARBA00022512"/>
    </source>
</evidence>
<accession>A0AAN9FVI1</accession>
<keyword evidence="9" id="KW-1185">Reference proteome</keyword>
<comment type="subcellular location">
    <subcellularLocation>
        <location evidence="1">Secreted</location>
        <location evidence="1">Cell wall</location>
    </subcellularLocation>
    <subcellularLocation>
        <location evidence="2">Secreted</location>
        <location evidence="2">Extracellular space</location>
        <location evidence="2">Apoplast</location>
    </subcellularLocation>
</comment>
<comment type="caution">
    <text evidence="8">The sequence shown here is derived from an EMBL/GenBank/DDBJ whole genome shotgun (WGS) entry which is preliminary data.</text>
</comment>
<reference evidence="8 9" key="1">
    <citation type="submission" date="2024-01" db="EMBL/GenBank/DDBJ databases">
        <title>The genomes of 5 underutilized Papilionoideae crops provide insights into root nodulation and disease resistanc.</title>
        <authorList>
            <person name="Yuan L."/>
        </authorList>
    </citation>
    <scope>NUCLEOTIDE SEQUENCE [LARGE SCALE GENOMIC DNA]</scope>
    <source>
        <strain evidence="8">ZHUSHIDOU_FW_LH</strain>
        <tissue evidence="8">Leaf</tissue>
    </source>
</reference>
<dbReference type="InterPro" id="IPR051897">
    <property type="entry name" value="PG-associated_BURP"/>
</dbReference>
<gene>
    <name evidence="8" type="ORF">RIF29_10730</name>
</gene>
<evidence type="ECO:0000313" key="9">
    <source>
        <dbReference type="Proteomes" id="UP001372338"/>
    </source>
</evidence>
<evidence type="ECO:0000256" key="5">
    <source>
        <dbReference type="ARBA" id="ARBA00022729"/>
    </source>
</evidence>
<organism evidence="8 9">
    <name type="scientific">Crotalaria pallida</name>
    <name type="common">Smooth rattlebox</name>
    <name type="synonym">Crotalaria striata</name>
    <dbReference type="NCBI Taxonomy" id="3830"/>
    <lineage>
        <taxon>Eukaryota</taxon>
        <taxon>Viridiplantae</taxon>
        <taxon>Streptophyta</taxon>
        <taxon>Embryophyta</taxon>
        <taxon>Tracheophyta</taxon>
        <taxon>Spermatophyta</taxon>
        <taxon>Magnoliopsida</taxon>
        <taxon>eudicotyledons</taxon>
        <taxon>Gunneridae</taxon>
        <taxon>Pentapetalae</taxon>
        <taxon>rosids</taxon>
        <taxon>fabids</taxon>
        <taxon>Fabales</taxon>
        <taxon>Fabaceae</taxon>
        <taxon>Papilionoideae</taxon>
        <taxon>50 kb inversion clade</taxon>
        <taxon>genistoids sensu lato</taxon>
        <taxon>core genistoids</taxon>
        <taxon>Crotalarieae</taxon>
        <taxon>Crotalaria</taxon>
    </lineage>
</organism>
<evidence type="ECO:0000256" key="2">
    <source>
        <dbReference type="ARBA" id="ARBA00004271"/>
    </source>
</evidence>
<sequence length="120" mass="13248">MFKVSNNSSMNKMKINSLSECERALRRGETKWCVGLVEDMIDFATLILDHNVVARTTENINGSKTNVMVGKVKRVRVYEACLLDPKSKTKIYHGVAIFHLDTTACSPIHGAFFAIGSGLG</sequence>
<name>A0AAN9FVI1_CROPI</name>
<feature type="domain" description="BURP" evidence="7">
    <location>
        <begin position="1"/>
        <end position="120"/>
    </location>
</feature>
<evidence type="ECO:0000259" key="7">
    <source>
        <dbReference type="PROSITE" id="PS51277"/>
    </source>
</evidence>
<dbReference type="SMART" id="SM01045">
    <property type="entry name" value="BURP"/>
    <property type="match status" value="1"/>
</dbReference>
<dbReference type="EMBL" id="JAYWIO010000002">
    <property type="protein sequence ID" value="KAK7282151.1"/>
    <property type="molecule type" value="Genomic_DNA"/>
</dbReference>
<dbReference type="Pfam" id="PF03181">
    <property type="entry name" value="BURP"/>
    <property type="match status" value="1"/>
</dbReference>
<dbReference type="Proteomes" id="UP001372338">
    <property type="component" value="Unassembled WGS sequence"/>
</dbReference>
<keyword evidence="3" id="KW-0134">Cell wall</keyword>
<evidence type="ECO:0000256" key="1">
    <source>
        <dbReference type="ARBA" id="ARBA00004191"/>
    </source>
</evidence>
<evidence type="ECO:0000313" key="8">
    <source>
        <dbReference type="EMBL" id="KAK7282151.1"/>
    </source>
</evidence>
<dbReference type="AlphaFoldDB" id="A0AAN9FVI1"/>
<evidence type="ECO:0000256" key="4">
    <source>
        <dbReference type="ARBA" id="ARBA00022523"/>
    </source>
</evidence>
<dbReference type="InterPro" id="IPR004873">
    <property type="entry name" value="BURP_dom"/>
</dbReference>
<evidence type="ECO:0000256" key="6">
    <source>
        <dbReference type="ARBA" id="ARBA00023180"/>
    </source>
</evidence>